<keyword evidence="1" id="KW-1133">Transmembrane helix</keyword>
<keyword evidence="1" id="KW-0812">Transmembrane</keyword>
<dbReference type="RefSeq" id="WP_310890426.1">
    <property type="nucleotide sequence ID" value="NZ_BAAAGR010000001.1"/>
</dbReference>
<dbReference type="GeneID" id="301456926"/>
<comment type="caution">
    <text evidence="2">The sequence shown here is derived from an EMBL/GenBank/DDBJ whole genome shotgun (WGS) entry which is preliminary data.</text>
</comment>
<gene>
    <name evidence="2" type="ORF">KZC50_01825</name>
</gene>
<evidence type="ECO:0008006" key="4">
    <source>
        <dbReference type="Google" id="ProtNLM"/>
    </source>
</evidence>
<dbReference type="Proteomes" id="UP001183582">
    <property type="component" value="Unassembled WGS sequence"/>
</dbReference>
<feature type="transmembrane region" description="Helical" evidence="1">
    <location>
        <begin position="101"/>
        <end position="121"/>
    </location>
</feature>
<organism evidence="2 3">
    <name type="scientific">Microbacterium aurantiacum</name>
    <dbReference type="NCBI Taxonomy" id="162393"/>
    <lineage>
        <taxon>Bacteria</taxon>
        <taxon>Bacillati</taxon>
        <taxon>Actinomycetota</taxon>
        <taxon>Actinomycetes</taxon>
        <taxon>Micrococcales</taxon>
        <taxon>Microbacteriaceae</taxon>
        <taxon>Microbacterium</taxon>
    </lineage>
</organism>
<evidence type="ECO:0000256" key="1">
    <source>
        <dbReference type="SAM" id="Phobius"/>
    </source>
</evidence>
<dbReference type="AlphaFoldDB" id="A0AAJ2LZD0"/>
<dbReference type="EMBL" id="JAHWXH010000001">
    <property type="protein sequence ID" value="MDS0244346.1"/>
    <property type="molecule type" value="Genomic_DNA"/>
</dbReference>
<feature type="transmembrane region" description="Helical" evidence="1">
    <location>
        <begin position="30"/>
        <end position="53"/>
    </location>
</feature>
<accession>A0AAJ2LZD0</accession>
<sequence>MPTTQLLETIPTPPTVPFWRRPFRLIRENARAYLILSLAAYGLVALGFALGMLFPELPAARAVALEADGTGELVRAVAESAPLFALVIFAVNVFRLSLFTIVLPSLVVPFAGLAFFGYWAVETGITLVQTTPVGWVAMIPHALTVLIELQAYVLFLLGAYLLGRAWIFPRRIGATSRRRAYLQGLRSMGLLALPALALLVIGALWEAYSLRYLVHPLSQILL</sequence>
<protein>
    <recommendedName>
        <fullName evidence="4">Stage II sporulation protein M</fullName>
    </recommendedName>
</protein>
<proteinExistence type="predicted"/>
<evidence type="ECO:0000313" key="3">
    <source>
        <dbReference type="Proteomes" id="UP001183582"/>
    </source>
</evidence>
<evidence type="ECO:0000313" key="2">
    <source>
        <dbReference type="EMBL" id="MDS0244346.1"/>
    </source>
</evidence>
<feature type="transmembrane region" description="Helical" evidence="1">
    <location>
        <begin position="73"/>
        <end position="94"/>
    </location>
</feature>
<name>A0AAJ2LZD0_9MICO</name>
<feature type="transmembrane region" description="Helical" evidence="1">
    <location>
        <begin position="141"/>
        <end position="163"/>
    </location>
</feature>
<reference evidence="2 3" key="1">
    <citation type="submission" date="2021-06" db="EMBL/GenBank/DDBJ databases">
        <title>Genome-based taxonomic framework of Microbacterium strains isolated from marine environment, the description of four new species and reclassification of four preexisting species.</title>
        <authorList>
            <person name="Lee S.D."/>
            <person name="Kim S.-M."/>
            <person name="Byeon Y.-S."/>
            <person name="Yang H.L."/>
            <person name="Kim I.S."/>
        </authorList>
    </citation>
    <scope>NUCLEOTIDE SEQUENCE [LARGE SCALE GENOMIC DNA]</scope>
    <source>
        <strain evidence="2 3">KACC 20514</strain>
    </source>
</reference>
<feature type="transmembrane region" description="Helical" evidence="1">
    <location>
        <begin position="184"/>
        <end position="205"/>
    </location>
</feature>
<keyword evidence="1" id="KW-0472">Membrane</keyword>